<feature type="chain" id="PRO_5007850542" evidence="5">
    <location>
        <begin position="28"/>
        <end position="205"/>
    </location>
</feature>
<comment type="similarity">
    <text evidence="1">Belongs to the cutinase family.</text>
</comment>
<dbReference type="Gene3D" id="3.40.50.1820">
    <property type="entry name" value="alpha/beta hydrolase"/>
    <property type="match status" value="1"/>
</dbReference>
<comment type="caution">
    <text evidence="6">The sequence shown here is derived from an EMBL/GenBank/DDBJ whole genome shotgun (WGS) entry which is preliminary data.</text>
</comment>
<keyword evidence="7" id="KW-1185">Reference proteome</keyword>
<dbReference type="AlphaFoldDB" id="A0A164HV08"/>
<proteinExistence type="inferred from homology"/>
<dbReference type="GO" id="GO:0052689">
    <property type="term" value="F:carboxylic ester hydrolase activity"/>
    <property type="evidence" value="ECO:0007669"/>
    <property type="project" value="UniProtKB-KW"/>
</dbReference>
<keyword evidence="4" id="KW-1015">Disulfide bond</keyword>
<dbReference type="PANTHER" id="PTHR33630">
    <property type="entry name" value="CUTINASE RV1984C-RELATED-RELATED"/>
    <property type="match status" value="1"/>
</dbReference>
<dbReference type="EMBL" id="LWGR01000021">
    <property type="protein sequence ID" value="KZM68842.1"/>
    <property type="molecule type" value="Genomic_DNA"/>
</dbReference>
<dbReference type="STRING" id="455432.AWN90_13720"/>
<sequence>MKARAALVLTAVSIASYLTMNSGVAAAEGPGCEPVASFGLGGNIDPDASVYGPGIRKVHYSASIFPKEAITYDDSVREGRDNMVRAVEDYASVCSGRVVVKGYSQGARAAGDAIEVLQAGPYRDRISGVLYADPKHPGGVEDTLRGLSIFGATFTGGRAGFTVPVRSECNPRDAVCDFPLWTDPIRTLQSIDGYLNGAHVYDVNN</sequence>
<gene>
    <name evidence="6" type="ORF">AWN90_13720</name>
</gene>
<dbReference type="OrthoDB" id="4687011at2"/>
<dbReference type="Pfam" id="PF01083">
    <property type="entry name" value="Cutinase"/>
    <property type="match status" value="1"/>
</dbReference>
<feature type="signal peptide" evidence="5">
    <location>
        <begin position="1"/>
        <end position="27"/>
    </location>
</feature>
<evidence type="ECO:0000313" key="6">
    <source>
        <dbReference type="EMBL" id="KZM68842.1"/>
    </source>
</evidence>
<accession>A0A164HV08</accession>
<name>A0A164HV08_9NOCA</name>
<dbReference type="Proteomes" id="UP000076512">
    <property type="component" value="Unassembled WGS sequence"/>
</dbReference>
<keyword evidence="2" id="KW-0719">Serine esterase</keyword>
<organism evidence="6 7">
    <name type="scientific">Nocardia terpenica</name>
    <dbReference type="NCBI Taxonomy" id="455432"/>
    <lineage>
        <taxon>Bacteria</taxon>
        <taxon>Bacillati</taxon>
        <taxon>Actinomycetota</taxon>
        <taxon>Actinomycetes</taxon>
        <taxon>Mycobacteriales</taxon>
        <taxon>Nocardiaceae</taxon>
        <taxon>Nocardia</taxon>
    </lineage>
</organism>
<evidence type="ECO:0000256" key="2">
    <source>
        <dbReference type="ARBA" id="ARBA00022487"/>
    </source>
</evidence>
<dbReference type="InterPro" id="IPR000675">
    <property type="entry name" value="Cutinase/axe"/>
</dbReference>
<evidence type="ECO:0000256" key="4">
    <source>
        <dbReference type="ARBA" id="ARBA00023157"/>
    </source>
</evidence>
<protein>
    <submittedName>
        <fullName evidence="6">Uncharacterized protein</fullName>
    </submittedName>
</protein>
<dbReference type="SUPFAM" id="SSF53474">
    <property type="entry name" value="alpha/beta-Hydrolases"/>
    <property type="match status" value="1"/>
</dbReference>
<evidence type="ECO:0000256" key="3">
    <source>
        <dbReference type="ARBA" id="ARBA00022801"/>
    </source>
</evidence>
<keyword evidence="3" id="KW-0378">Hydrolase</keyword>
<evidence type="ECO:0000256" key="1">
    <source>
        <dbReference type="ARBA" id="ARBA00007534"/>
    </source>
</evidence>
<dbReference type="InterPro" id="IPR029058">
    <property type="entry name" value="AB_hydrolase_fold"/>
</dbReference>
<dbReference type="RefSeq" id="WP_067580794.1">
    <property type="nucleotide sequence ID" value="NZ_JABMCZ010000002.1"/>
</dbReference>
<evidence type="ECO:0000256" key="5">
    <source>
        <dbReference type="SAM" id="SignalP"/>
    </source>
</evidence>
<dbReference type="PANTHER" id="PTHR33630:SF9">
    <property type="entry name" value="CUTINASE 4"/>
    <property type="match status" value="1"/>
</dbReference>
<keyword evidence="5" id="KW-0732">Signal</keyword>
<dbReference type="SMART" id="SM01110">
    <property type="entry name" value="Cutinase"/>
    <property type="match status" value="1"/>
</dbReference>
<evidence type="ECO:0000313" key="7">
    <source>
        <dbReference type="Proteomes" id="UP000076512"/>
    </source>
</evidence>
<reference evidence="6 7" key="1">
    <citation type="submission" date="2016-04" db="EMBL/GenBank/DDBJ databases">
        <authorList>
            <person name="Evans L.H."/>
            <person name="Alamgir A."/>
            <person name="Owens N."/>
            <person name="Weber N.D."/>
            <person name="Virtaneva K."/>
            <person name="Barbian K."/>
            <person name="Babar A."/>
            <person name="Rosenke K."/>
        </authorList>
    </citation>
    <scope>NUCLEOTIDE SEQUENCE [LARGE SCALE GENOMIC DNA]</scope>
    <source>
        <strain evidence="6 7">IFM 0406</strain>
    </source>
</reference>